<keyword evidence="3" id="KW-1185">Reference proteome</keyword>
<evidence type="ECO:0000313" key="2">
    <source>
        <dbReference type="EMBL" id="KAH7944344.1"/>
    </source>
</evidence>
<dbReference type="Proteomes" id="UP000821837">
    <property type="component" value="Unassembled WGS sequence"/>
</dbReference>
<reference evidence="2" key="2">
    <citation type="submission" date="2021-09" db="EMBL/GenBank/DDBJ databases">
        <authorList>
            <person name="Jia N."/>
            <person name="Wang J."/>
            <person name="Shi W."/>
            <person name="Du L."/>
            <person name="Sun Y."/>
            <person name="Zhan W."/>
            <person name="Jiang J."/>
            <person name="Wang Q."/>
            <person name="Zhang B."/>
            <person name="Ji P."/>
            <person name="Sakyi L.B."/>
            <person name="Cui X."/>
            <person name="Yuan T."/>
            <person name="Jiang B."/>
            <person name="Yang W."/>
            <person name="Lam T.T.-Y."/>
            <person name="Chang Q."/>
            <person name="Ding S."/>
            <person name="Wang X."/>
            <person name="Zhu J."/>
            <person name="Ruan X."/>
            <person name="Zhao L."/>
            <person name="Wei J."/>
            <person name="Que T."/>
            <person name="Du C."/>
            <person name="Cheng J."/>
            <person name="Dai P."/>
            <person name="Han X."/>
            <person name="Huang E."/>
            <person name="Gao Y."/>
            <person name="Liu J."/>
            <person name="Shao H."/>
            <person name="Ye R."/>
            <person name="Li L."/>
            <person name="Wei W."/>
            <person name="Wang X."/>
            <person name="Wang C."/>
            <person name="Huo Q."/>
            <person name="Li W."/>
            <person name="Guo W."/>
            <person name="Chen H."/>
            <person name="Chen S."/>
            <person name="Zhou L."/>
            <person name="Zhou L."/>
            <person name="Ni X."/>
            <person name="Tian J."/>
            <person name="Zhou Y."/>
            <person name="Sheng Y."/>
            <person name="Liu T."/>
            <person name="Pan Y."/>
            <person name="Xia L."/>
            <person name="Li J."/>
            <person name="Zhao F."/>
            <person name="Cao W."/>
        </authorList>
    </citation>
    <scope>NUCLEOTIDE SEQUENCE</scope>
    <source>
        <strain evidence="2">Rsan-2018</strain>
        <tissue evidence="2">Larvae</tissue>
    </source>
</reference>
<dbReference type="VEuPathDB" id="VectorBase:RSAN_033777"/>
<protein>
    <submittedName>
        <fullName evidence="2">Uncharacterized protein</fullName>
    </submittedName>
</protein>
<evidence type="ECO:0000256" key="1">
    <source>
        <dbReference type="SAM" id="MobiDB-lite"/>
    </source>
</evidence>
<comment type="caution">
    <text evidence="2">The sequence shown here is derived from an EMBL/GenBank/DDBJ whole genome shotgun (WGS) entry which is preliminary data.</text>
</comment>
<feature type="region of interest" description="Disordered" evidence="1">
    <location>
        <begin position="169"/>
        <end position="192"/>
    </location>
</feature>
<dbReference type="AlphaFoldDB" id="A0A9D4PK79"/>
<name>A0A9D4PK79_RHISA</name>
<accession>A0A9D4PK79</accession>
<evidence type="ECO:0000313" key="3">
    <source>
        <dbReference type="Proteomes" id="UP000821837"/>
    </source>
</evidence>
<sequence length="192" mass="21944">MVSSVPVAPAPVTESVQIVVSKVPQTPAVTPQQRIQVLLAHDGSVVLHPRGNTLSSMTAPAPSPCLNGTLNLCGLTKHDRKVASKALGKCILKKLPFFNVLRLLREVVCNFLTLVVNFFRNNKRLSFMAPLMELNRPQLRHQQYPPRLCLQNCTHLCRHKRPHLCRQERPHQYHQKRPRLRRQTSHLCRQRP</sequence>
<dbReference type="EMBL" id="JABSTV010001253">
    <property type="protein sequence ID" value="KAH7944344.1"/>
    <property type="molecule type" value="Genomic_DNA"/>
</dbReference>
<gene>
    <name evidence="2" type="ORF">HPB52_018490</name>
</gene>
<reference evidence="2" key="1">
    <citation type="journal article" date="2020" name="Cell">
        <title>Large-Scale Comparative Analyses of Tick Genomes Elucidate Their Genetic Diversity and Vector Capacities.</title>
        <authorList>
            <consortium name="Tick Genome and Microbiome Consortium (TIGMIC)"/>
            <person name="Jia N."/>
            <person name="Wang J."/>
            <person name="Shi W."/>
            <person name="Du L."/>
            <person name="Sun Y."/>
            <person name="Zhan W."/>
            <person name="Jiang J.F."/>
            <person name="Wang Q."/>
            <person name="Zhang B."/>
            <person name="Ji P."/>
            <person name="Bell-Sakyi L."/>
            <person name="Cui X.M."/>
            <person name="Yuan T.T."/>
            <person name="Jiang B.G."/>
            <person name="Yang W.F."/>
            <person name="Lam T.T."/>
            <person name="Chang Q.C."/>
            <person name="Ding S.J."/>
            <person name="Wang X.J."/>
            <person name="Zhu J.G."/>
            <person name="Ruan X.D."/>
            <person name="Zhao L."/>
            <person name="Wei J.T."/>
            <person name="Ye R.Z."/>
            <person name="Que T.C."/>
            <person name="Du C.H."/>
            <person name="Zhou Y.H."/>
            <person name="Cheng J.X."/>
            <person name="Dai P.F."/>
            <person name="Guo W.B."/>
            <person name="Han X.H."/>
            <person name="Huang E.J."/>
            <person name="Li L.F."/>
            <person name="Wei W."/>
            <person name="Gao Y.C."/>
            <person name="Liu J.Z."/>
            <person name="Shao H.Z."/>
            <person name="Wang X."/>
            <person name="Wang C.C."/>
            <person name="Yang T.C."/>
            <person name="Huo Q.B."/>
            <person name="Li W."/>
            <person name="Chen H.Y."/>
            <person name="Chen S.E."/>
            <person name="Zhou L.G."/>
            <person name="Ni X.B."/>
            <person name="Tian J.H."/>
            <person name="Sheng Y."/>
            <person name="Liu T."/>
            <person name="Pan Y.S."/>
            <person name="Xia L.Y."/>
            <person name="Li J."/>
            <person name="Zhao F."/>
            <person name="Cao W.C."/>
        </authorList>
    </citation>
    <scope>NUCLEOTIDE SEQUENCE</scope>
    <source>
        <strain evidence="2">Rsan-2018</strain>
    </source>
</reference>
<dbReference type="VEuPathDB" id="VectorBase:RSAN_037107"/>
<organism evidence="2 3">
    <name type="scientific">Rhipicephalus sanguineus</name>
    <name type="common">Brown dog tick</name>
    <name type="synonym">Ixodes sanguineus</name>
    <dbReference type="NCBI Taxonomy" id="34632"/>
    <lineage>
        <taxon>Eukaryota</taxon>
        <taxon>Metazoa</taxon>
        <taxon>Ecdysozoa</taxon>
        <taxon>Arthropoda</taxon>
        <taxon>Chelicerata</taxon>
        <taxon>Arachnida</taxon>
        <taxon>Acari</taxon>
        <taxon>Parasitiformes</taxon>
        <taxon>Ixodida</taxon>
        <taxon>Ixodoidea</taxon>
        <taxon>Ixodidae</taxon>
        <taxon>Rhipicephalinae</taxon>
        <taxon>Rhipicephalus</taxon>
        <taxon>Rhipicephalus</taxon>
    </lineage>
</organism>
<proteinExistence type="predicted"/>
<feature type="compositionally biased region" description="Basic residues" evidence="1">
    <location>
        <begin position="172"/>
        <end position="192"/>
    </location>
</feature>